<dbReference type="InterPro" id="IPR000600">
    <property type="entry name" value="ROK"/>
</dbReference>
<dbReference type="CDD" id="cd23763">
    <property type="entry name" value="ASKHA_ATPase_ROK"/>
    <property type="match status" value="1"/>
</dbReference>
<evidence type="ECO:0000313" key="2">
    <source>
        <dbReference type="EMBL" id="SFG83083.1"/>
    </source>
</evidence>
<gene>
    <name evidence="2" type="ORF">SAMN05660282_02092</name>
</gene>
<accession>A0A1I2V290</accession>
<dbReference type="RefSeq" id="WP_223845979.1">
    <property type="nucleotide sequence ID" value="NZ_FOPJ01000017.1"/>
</dbReference>
<dbReference type="Proteomes" id="UP000199065">
    <property type="component" value="Unassembled WGS sequence"/>
</dbReference>
<dbReference type="STRING" id="185761.SAMN05660282_02092"/>
<organism evidence="2 3">
    <name type="scientific">Corynebacterium spheniscorum</name>
    <dbReference type="NCBI Taxonomy" id="185761"/>
    <lineage>
        <taxon>Bacteria</taxon>
        <taxon>Bacillati</taxon>
        <taxon>Actinomycetota</taxon>
        <taxon>Actinomycetes</taxon>
        <taxon>Mycobacteriales</taxon>
        <taxon>Corynebacteriaceae</taxon>
        <taxon>Corynebacterium</taxon>
    </lineage>
</organism>
<dbReference type="Pfam" id="PF00480">
    <property type="entry name" value="ROK"/>
    <property type="match status" value="1"/>
</dbReference>
<protein>
    <submittedName>
        <fullName evidence="2">Sugar kinase of the NBD/HSP70 family, may contain an N-terminal HTH domain</fullName>
    </submittedName>
</protein>
<comment type="similarity">
    <text evidence="1">Belongs to the ROK (NagC/XylR) family.</text>
</comment>
<dbReference type="AlphaFoldDB" id="A0A1I2V290"/>
<dbReference type="Gene3D" id="1.10.10.10">
    <property type="entry name" value="Winged helix-like DNA-binding domain superfamily/Winged helix DNA-binding domain"/>
    <property type="match status" value="1"/>
</dbReference>
<dbReference type="InterPro" id="IPR036388">
    <property type="entry name" value="WH-like_DNA-bd_sf"/>
</dbReference>
<reference evidence="2 3" key="1">
    <citation type="submission" date="2016-10" db="EMBL/GenBank/DDBJ databases">
        <authorList>
            <person name="de Groot N.N."/>
        </authorList>
    </citation>
    <scope>NUCLEOTIDE SEQUENCE [LARGE SCALE GENOMIC DNA]</scope>
    <source>
        <strain>J11</strain>
        <strain evidence="3">PG 39</strain>
    </source>
</reference>
<evidence type="ECO:0000313" key="3">
    <source>
        <dbReference type="Proteomes" id="UP000199065"/>
    </source>
</evidence>
<dbReference type="InterPro" id="IPR043129">
    <property type="entry name" value="ATPase_NBD"/>
</dbReference>
<keyword evidence="2" id="KW-0418">Kinase</keyword>
<keyword evidence="3" id="KW-1185">Reference proteome</keyword>
<dbReference type="EMBL" id="FOPJ01000017">
    <property type="protein sequence ID" value="SFG83083.1"/>
    <property type="molecule type" value="Genomic_DNA"/>
</dbReference>
<evidence type="ECO:0000256" key="1">
    <source>
        <dbReference type="ARBA" id="ARBA00006479"/>
    </source>
</evidence>
<sequence length="380" mass="40735">MPQDLNYEAMFTPPPEPPIFSRPLTPAAKALHIIRLNKLNHAGRLTLRNEIVAATGASQPTVARAVTALLNKGLLRERPDLAEVQGRGRPSSPLEIAPNDWRLAGIAVGTRETFVALYDIHGRIIADTVVHSRVAQTQDSDFLEHIIAAVHRLSTHAGGTLMSLGVTTSGYVSPEGCVDAPNLGWHHMNLAERLRYHFALPVSVTSAVPAILASEIQSEDLPAATDTPPRVLVLFADDSIGAAFSNELGVHSIPTLPSTKRGPAEEVLSTSGCLGSVSLSAAIQSPHFREVLDARARGLGEVARELCAEHQPATVVLAGSAFSEDPRAPKIFAEVIRSSSLHCQPELRMIRSHQDMVQAIARAVALDRLLRAPLSLGSTF</sequence>
<proteinExistence type="inferred from homology"/>
<dbReference type="SUPFAM" id="SSF53067">
    <property type="entry name" value="Actin-like ATPase domain"/>
    <property type="match status" value="1"/>
</dbReference>
<dbReference type="PANTHER" id="PTHR18964">
    <property type="entry name" value="ROK (REPRESSOR, ORF, KINASE) FAMILY"/>
    <property type="match status" value="1"/>
</dbReference>
<name>A0A1I2V290_9CORY</name>
<dbReference type="Gene3D" id="3.30.420.40">
    <property type="match status" value="1"/>
</dbReference>
<keyword evidence="2" id="KW-0808">Transferase</keyword>
<dbReference type="PANTHER" id="PTHR18964:SF149">
    <property type="entry name" value="BIFUNCTIONAL UDP-N-ACETYLGLUCOSAMINE 2-EPIMERASE_N-ACETYLMANNOSAMINE KINASE"/>
    <property type="match status" value="1"/>
</dbReference>
<dbReference type="GO" id="GO:0016301">
    <property type="term" value="F:kinase activity"/>
    <property type="evidence" value="ECO:0007669"/>
    <property type="project" value="UniProtKB-KW"/>
</dbReference>